<dbReference type="RefSeq" id="WP_158640694.1">
    <property type="nucleotide sequence ID" value="NZ_QBKP01000009.1"/>
</dbReference>
<comment type="caution">
    <text evidence="1">The sequence shown here is derived from an EMBL/GenBank/DDBJ whole genome shotgun (WGS) entry which is preliminary data.</text>
</comment>
<dbReference type="AlphaFoldDB" id="A0A2T6AY10"/>
<gene>
    <name evidence="1" type="ORF">C8N34_109214</name>
</gene>
<accession>A0A2T6AY10</accession>
<dbReference type="Proteomes" id="UP000244224">
    <property type="component" value="Unassembled WGS sequence"/>
</dbReference>
<dbReference type="EMBL" id="QBKP01000009">
    <property type="protein sequence ID" value="PTX48704.1"/>
    <property type="molecule type" value="Genomic_DNA"/>
</dbReference>
<keyword evidence="2" id="KW-1185">Reference proteome</keyword>
<sequence>MPRKNARPAARKRQEKLNAKLAQKARFDAKARPILANPRHGDGVLLAALAAGIFNQSK</sequence>
<organism evidence="1 2">
    <name type="scientific">Gemmobacter caeni</name>
    <dbReference type="NCBI Taxonomy" id="589035"/>
    <lineage>
        <taxon>Bacteria</taxon>
        <taxon>Pseudomonadati</taxon>
        <taxon>Pseudomonadota</taxon>
        <taxon>Alphaproteobacteria</taxon>
        <taxon>Rhodobacterales</taxon>
        <taxon>Paracoccaceae</taxon>
        <taxon>Gemmobacter</taxon>
    </lineage>
</organism>
<evidence type="ECO:0000313" key="2">
    <source>
        <dbReference type="Proteomes" id="UP000244224"/>
    </source>
</evidence>
<reference evidence="1 2" key="1">
    <citation type="submission" date="2018-04" db="EMBL/GenBank/DDBJ databases">
        <title>Genomic Encyclopedia of Archaeal and Bacterial Type Strains, Phase II (KMG-II): from individual species to whole genera.</title>
        <authorList>
            <person name="Goeker M."/>
        </authorList>
    </citation>
    <scope>NUCLEOTIDE SEQUENCE [LARGE SCALE GENOMIC DNA]</scope>
    <source>
        <strain evidence="1 2">DSM 21823</strain>
    </source>
</reference>
<name>A0A2T6AY10_9RHOB</name>
<protein>
    <submittedName>
        <fullName evidence="1">Uncharacterized protein</fullName>
    </submittedName>
</protein>
<evidence type="ECO:0000313" key="1">
    <source>
        <dbReference type="EMBL" id="PTX48704.1"/>
    </source>
</evidence>
<proteinExistence type="predicted"/>